<protein>
    <submittedName>
        <fullName evidence="2">Uncharacterized protein</fullName>
    </submittedName>
</protein>
<dbReference type="AlphaFoldDB" id="G2RB54"/>
<sequence length="605" mass="63835">MAPVSKSADAEADLLAALDRPALLELAALLRLDPSALSSPNATAVLPQAWLDAQRSAINSRTFPKELLAPSHSSSSKGSSTSGSITRALTHLLRPGAAETANKTPQPPTVLCPSHAGLDPALIHHVLALLQTEVSVRTDILRAYVRRVRLPASDPHLARLRELASTLTGLATLWLAPAEFEAHYGRGVAAHHRFERVRPPLGGSGSGSGGCAACVLAVVGGRREALVALRANALGRAKGRVPRLAAMVEAWIAVFLPPYSSLSSGLGFQRGGGGLAVVEDMKGESEVLAGEVRGVRELMHQRKVERRQRKGESKKDGEEEGRSRHRGGLPRGTKVVDGMPLPNVKFDVRVDRHGQDASSSKDYPVGGADGAEDKDPIASLINEYANHRISTSRTDHNNNDNYAPPAAAGSIWSSSISSSSSYSSSLPSRATDTKSVLDSTGTFIPGRTYWPRSRNITATAAAAASISAKNPFTATAESVYDDNDDGASASYRSTYRAASPPRHTRTRSRTQGTGRRRAAGTGSAAGPAGGGGGGGAASDDNNETVRIFLDRDLAQARAQAQAQARAQAQNQAQAQDQAASRRQAAGRRQTRQSVDTNWGDFYRGA</sequence>
<dbReference type="Proteomes" id="UP000008181">
    <property type="component" value="Chromosome 4"/>
</dbReference>
<feature type="compositionally biased region" description="Low complexity" evidence="1">
    <location>
        <begin position="555"/>
        <end position="583"/>
    </location>
</feature>
<name>G2RB54_THETT</name>
<dbReference type="KEGG" id="ttt:THITE_2090539"/>
<gene>
    <name evidence="2" type="ORF">THITE_2090539</name>
</gene>
<dbReference type="GeneID" id="11524515"/>
<dbReference type="EMBL" id="CP003012">
    <property type="protein sequence ID" value="AEO69025.1"/>
    <property type="molecule type" value="Genomic_DNA"/>
</dbReference>
<evidence type="ECO:0000313" key="2">
    <source>
        <dbReference type="EMBL" id="AEO69025.1"/>
    </source>
</evidence>
<keyword evidence="3" id="KW-1185">Reference proteome</keyword>
<reference evidence="2 3" key="1">
    <citation type="journal article" date="2011" name="Nat. Biotechnol.">
        <title>Comparative genomic analysis of the thermophilic biomass-degrading fungi Myceliophthora thermophila and Thielavia terrestris.</title>
        <authorList>
            <person name="Berka R.M."/>
            <person name="Grigoriev I.V."/>
            <person name="Otillar R."/>
            <person name="Salamov A."/>
            <person name="Grimwood J."/>
            <person name="Reid I."/>
            <person name="Ishmael N."/>
            <person name="John T."/>
            <person name="Darmond C."/>
            <person name="Moisan M.-C."/>
            <person name="Henrissat B."/>
            <person name="Coutinho P.M."/>
            <person name="Lombard V."/>
            <person name="Natvig D.O."/>
            <person name="Lindquist E."/>
            <person name="Schmutz J."/>
            <person name="Lucas S."/>
            <person name="Harris P."/>
            <person name="Powlowski J."/>
            <person name="Bellemare A."/>
            <person name="Taylor D."/>
            <person name="Butler G."/>
            <person name="de Vries R.P."/>
            <person name="Allijn I.E."/>
            <person name="van den Brink J."/>
            <person name="Ushinsky S."/>
            <person name="Storms R."/>
            <person name="Powell A.J."/>
            <person name="Paulsen I.T."/>
            <person name="Elbourne L.D.H."/>
            <person name="Baker S.E."/>
            <person name="Magnuson J."/>
            <person name="LaBoissiere S."/>
            <person name="Clutterbuck A.J."/>
            <person name="Martinez D."/>
            <person name="Wogulis M."/>
            <person name="de Leon A.L."/>
            <person name="Rey M.W."/>
            <person name="Tsang A."/>
        </authorList>
    </citation>
    <scope>NUCLEOTIDE SEQUENCE [LARGE SCALE GENOMIC DNA]</scope>
    <source>
        <strain evidence="3">ATCC 38088 / NRRL 8126</strain>
    </source>
</reference>
<evidence type="ECO:0000313" key="3">
    <source>
        <dbReference type="Proteomes" id="UP000008181"/>
    </source>
</evidence>
<feature type="region of interest" description="Disordered" evidence="1">
    <location>
        <begin position="299"/>
        <end position="374"/>
    </location>
</feature>
<dbReference type="HOGENOM" id="CLU_451417_0_0_1"/>
<dbReference type="RefSeq" id="XP_003655361.1">
    <property type="nucleotide sequence ID" value="XM_003655313.1"/>
</dbReference>
<organism evidence="2 3">
    <name type="scientific">Thermothielavioides terrestris (strain ATCC 38088 / NRRL 8126)</name>
    <name type="common">Thielavia terrestris</name>
    <dbReference type="NCBI Taxonomy" id="578455"/>
    <lineage>
        <taxon>Eukaryota</taxon>
        <taxon>Fungi</taxon>
        <taxon>Dikarya</taxon>
        <taxon>Ascomycota</taxon>
        <taxon>Pezizomycotina</taxon>
        <taxon>Sordariomycetes</taxon>
        <taxon>Sordariomycetidae</taxon>
        <taxon>Sordariales</taxon>
        <taxon>Chaetomiaceae</taxon>
        <taxon>Thermothielavioides</taxon>
        <taxon>Thermothielavioides terrestris</taxon>
    </lineage>
</organism>
<dbReference type="eggNOG" id="ENOG502R154">
    <property type="taxonomic scope" value="Eukaryota"/>
</dbReference>
<feature type="compositionally biased region" description="Polar residues" evidence="1">
    <location>
        <begin position="426"/>
        <end position="442"/>
    </location>
</feature>
<feature type="region of interest" description="Disordered" evidence="1">
    <location>
        <begin position="422"/>
        <end position="449"/>
    </location>
</feature>
<proteinExistence type="predicted"/>
<accession>G2RB54</accession>
<dbReference type="OrthoDB" id="3786931at2759"/>
<feature type="compositionally biased region" description="Low complexity" evidence="1">
    <location>
        <begin position="487"/>
        <end position="501"/>
    </location>
</feature>
<feature type="compositionally biased region" description="Basic residues" evidence="1">
    <location>
        <begin position="502"/>
        <end position="518"/>
    </location>
</feature>
<feature type="region of interest" description="Disordered" evidence="1">
    <location>
        <begin position="477"/>
        <end position="605"/>
    </location>
</feature>
<feature type="compositionally biased region" description="Gly residues" evidence="1">
    <location>
        <begin position="527"/>
        <end position="536"/>
    </location>
</feature>
<feature type="compositionally biased region" description="Basic and acidic residues" evidence="1">
    <location>
        <begin position="346"/>
        <end position="355"/>
    </location>
</feature>
<evidence type="ECO:0000256" key="1">
    <source>
        <dbReference type="SAM" id="MobiDB-lite"/>
    </source>
</evidence>
<feature type="compositionally biased region" description="Basic and acidic residues" evidence="1">
    <location>
        <begin position="310"/>
        <end position="322"/>
    </location>
</feature>